<organism evidence="11 12">
    <name type="scientific">Massilia suwonensis</name>
    <dbReference type="NCBI Taxonomy" id="648895"/>
    <lineage>
        <taxon>Bacteria</taxon>
        <taxon>Pseudomonadati</taxon>
        <taxon>Pseudomonadota</taxon>
        <taxon>Betaproteobacteria</taxon>
        <taxon>Burkholderiales</taxon>
        <taxon>Oxalobacteraceae</taxon>
        <taxon>Telluria group</taxon>
        <taxon>Massilia</taxon>
    </lineage>
</organism>
<dbReference type="SUPFAM" id="SSF52242">
    <property type="entry name" value="Cobalamin (vitamin B12)-binding domain"/>
    <property type="match status" value="1"/>
</dbReference>
<feature type="binding site" evidence="9">
    <location>
        <position position="774"/>
    </location>
    <ligand>
        <name>substrate</name>
    </ligand>
</feature>
<dbReference type="HAMAP" id="MF_02050">
    <property type="entry name" value="IcmF"/>
    <property type="match status" value="1"/>
</dbReference>
<feature type="binding site" evidence="9">
    <location>
        <begin position="360"/>
        <end position="363"/>
    </location>
    <ligand>
        <name>GTP</name>
        <dbReference type="ChEBI" id="CHEBI:37565"/>
    </ligand>
</feature>
<proteinExistence type="inferred from homology"/>
<keyword evidence="8 9" id="KW-0170">Cobalt</keyword>
<feature type="binding site" evidence="9">
    <location>
        <begin position="218"/>
        <end position="223"/>
    </location>
    <ligand>
        <name>GTP</name>
        <dbReference type="ChEBI" id="CHEBI:37565"/>
    </ligand>
</feature>
<dbReference type="EC" id="3.6.5.-" evidence="9"/>
<dbReference type="InterPro" id="IPR006158">
    <property type="entry name" value="Cobalamin-bd"/>
</dbReference>
<keyword evidence="7 9" id="KW-0413">Isomerase</keyword>
<keyword evidence="6 9" id="KW-0143">Chaperone</keyword>
<feature type="binding site" evidence="9">
    <location>
        <position position="248"/>
    </location>
    <ligand>
        <name>Mg(2+)</name>
        <dbReference type="ChEBI" id="CHEBI:18420"/>
        <label>2</label>
    </ligand>
</feature>
<dbReference type="EC" id="5.4.99.13" evidence="9"/>
<dbReference type="Gene3D" id="3.40.50.280">
    <property type="entry name" value="Cobalamin-binding domain"/>
    <property type="match status" value="1"/>
</dbReference>
<feature type="binding site" description="axial binding residue" evidence="9">
    <location>
        <position position="34"/>
    </location>
    <ligand>
        <name>adenosylcob(III)alamin</name>
        <dbReference type="ChEBI" id="CHEBI:18408"/>
    </ligand>
    <ligandPart>
        <name>Co</name>
        <dbReference type="ChEBI" id="CHEBI:27638"/>
    </ligandPart>
</feature>
<dbReference type="Proteomes" id="UP001596101">
    <property type="component" value="Unassembled WGS sequence"/>
</dbReference>
<gene>
    <name evidence="9 11" type="primary">icmF</name>
    <name evidence="11" type="ORF">ACFPQ5_05645</name>
</gene>
<dbReference type="InterPro" id="IPR052040">
    <property type="entry name" value="GTPase/Isobutyryl-CoA_mutase"/>
</dbReference>
<keyword evidence="3 9" id="KW-0547">Nucleotide-binding</keyword>
<reference evidence="12" key="1">
    <citation type="journal article" date="2019" name="Int. J. Syst. Evol. Microbiol.">
        <title>The Global Catalogue of Microorganisms (GCM) 10K type strain sequencing project: providing services to taxonomists for standard genome sequencing and annotation.</title>
        <authorList>
            <consortium name="The Broad Institute Genomics Platform"/>
            <consortium name="The Broad Institute Genome Sequencing Center for Infectious Disease"/>
            <person name="Wu L."/>
            <person name="Ma J."/>
        </authorList>
    </citation>
    <scope>NUCLEOTIDE SEQUENCE [LARGE SCALE GENOMIC DNA]</scope>
    <source>
        <strain evidence="12">CCUG 43111</strain>
    </source>
</reference>
<dbReference type="GO" id="GO:0047727">
    <property type="term" value="F:isobutyryl-CoA mutase activity"/>
    <property type="evidence" value="ECO:0007669"/>
    <property type="project" value="UniProtKB-EC"/>
</dbReference>
<feature type="domain" description="B12-binding" evidence="10">
    <location>
        <begin position="21"/>
        <end position="159"/>
    </location>
</feature>
<feature type="binding site" evidence="9">
    <location>
        <position position="313"/>
    </location>
    <ligand>
        <name>Mg(2+)</name>
        <dbReference type="ChEBI" id="CHEBI:18420"/>
        <label>1</label>
        <note>catalytic</note>
    </ligand>
</feature>
<evidence type="ECO:0000256" key="1">
    <source>
        <dbReference type="ARBA" id="ARBA00001922"/>
    </source>
</evidence>
<comment type="caution">
    <text evidence="11">The sequence shown here is derived from an EMBL/GenBank/DDBJ whole genome shotgun (WGS) entry which is preliminary data.</text>
</comment>
<feature type="binding site" evidence="9">
    <location>
        <position position="222"/>
    </location>
    <ligand>
        <name>Mg(2+)</name>
        <dbReference type="ChEBI" id="CHEBI:18420"/>
        <label>1</label>
        <note>catalytic</note>
    </ligand>
</feature>
<dbReference type="RefSeq" id="WP_379752298.1">
    <property type="nucleotide sequence ID" value="NZ_JBHSMR010000008.1"/>
</dbReference>
<dbReference type="Pfam" id="PF03308">
    <property type="entry name" value="MeaB"/>
    <property type="match status" value="1"/>
</dbReference>
<feature type="binding site" evidence="9">
    <location>
        <position position="261"/>
    </location>
    <ligand>
        <name>Mg(2+)</name>
        <dbReference type="ChEBI" id="CHEBI:18420"/>
        <label>2</label>
    </ligand>
</feature>
<sequence>MNDITTAAKLELPEQPKLANKVRFVTAASLFDGHDASINIMRRILQSNGVEVIHLGHNRSVDDVVTAALAEDVQGIAISSYQGGHVEYFKYMIDLLRQRGGAHIKVFGGGGGVIVPSEIEELHAYGVTRIFSPEDGQRMGLVGMIRSMIEACDIDLSPYAPTSIDALQNGDIADRHRPLAQLITALENGKADPELRKQIVEAADTLQVPALGITGTGGAGKSSLTDELIRRIRLDQNDRLNIAVISIDPSRRKSGGALLGDRIRMNAINPWAGQARVFMRSLATREAGSEISHALPDVIAACKVAGFDLVIVETSGIGQGDAAIVPHVDASMYVMTPEFGAASQLEKIDMLDFADFIAINKFDRKGAQDALRDVAKQYQRNRELWSQSPDQMPVFGTQASRFNDDGVTALYHGLLPKLAELGLKVEASKLAVPPQKHSSGKNVIVPPSRARYLAEIADTVRGYHKNTSKQVKLARERQQLSETKRMLAAANREVVLDDLITERENAMDAGAKKLLAMWPDMQAAYAGDDYVVKIRDKEIRTKLVQKTLSGTTIRKVALPKFEDHGEVLRFLMLENVPGSFPFTAGVFAFKREGEDPTRMFAGEGDAFRTNKRFKLVSTGMDAKRLSTAFDSVTLYGADPALRPDIYGKVGNSGVSIATLDDMKVLYDGFDLCSPSTSVSMTINGPAPTILAMFMNTAIDQQIDKFVSDNGRQPTADEAQKIKEWVLANVRGTVQADILKEDQGQNTCIFSTEFSLKVMGDIQEYFVHHQVRNFYSVSISGYHIAEAGANPISQLAFTLSNGFTFVEAYLARGMHIDDFAPNLSFFFSNGMDPEYTVLGRVARRIWAVSMRDKYGANDRSQKLKYHIQTSGRSLHAQEIDFNDIRTTLQALIAIYDNCNSLHTNAYDEAITTPTDESVRRALAIQLIINREWGLAKNENPNQGSFIMDELTDLVEEAVLQEFERIAERGGVLGAMETGYQRGKIQEESMLYEHKKHDGSLPIIGVNTFRNPKGAEAPATIELARSTDDEKQSQLTRLEAFHTQHAAEAPAALAALQQAAIDNENVFEKLMDAVRVCSLGQITTALFEVGGQYRRNM</sequence>
<feature type="binding site" evidence="9">
    <location>
        <position position="975"/>
    </location>
    <ligand>
        <name>GTP</name>
        <dbReference type="ChEBI" id="CHEBI:37565"/>
    </ligand>
</feature>
<dbReference type="GO" id="GO:0016787">
    <property type="term" value="F:hydrolase activity"/>
    <property type="evidence" value="ECO:0007669"/>
    <property type="project" value="UniProtKB-KW"/>
</dbReference>
<comment type="domain">
    <text evidence="9">Is composed of four functional domains: the N-terminal 5'-deoxyadenosylcobalamin binding region that is homologous to the small subunit of ICM (IcmB), a middle P-loop GTPase domain (MeaI) that likely acts as a chaperone for ICM, a structured linker region involved in dimer formation, and a C-terminal part that is homologous to the large substrate-binding subunit of ICM (IcmA).</text>
</comment>
<evidence type="ECO:0000256" key="3">
    <source>
        <dbReference type="ARBA" id="ARBA00022741"/>
    </source>
</evidence>
<feature type="binding site" evidence="9">
    <location>
        <position position="313"/>
    </location>
    <ligand>
        <name>Mg(2+)</name>
        <dbReference type="ChEBI" id="CHEBI:18420"/>
        <label>2</label>
    </ligand>
</feature>
<dbReference type="Gene3D" id="3.40.50.300">
    <property type="entry name" value="P-loop containing nucleotide triphosphate hydrolases"/>
    <property type="match status" value="1"/>
</dbReference>
<dbReference type="EMBL" id="JBHSMR010000008">
    <property type="protein sequence ID" value="MFC5477661.1"/>
    <property type="molecule type" value="Genomic_DNA"/>
</dbReference>
<evidence type="ECO:0000256" key="4">
    <source>
        <dbReference type="ARBA" id="ARBA00022801"/>
    </source>
</evidence>
<evidence type="ECO:0000313" key="12">
    <source>
        <dbReference type="Proteomes" id="UP001596101"/>
    </source>
</evidence>
<dbReference type="PANTHER" id="PTHR43087:SF1">
    <property type="entry name" value="LAO_AO TRANSPORT SYSTEM ATPASE"/>
    <property type="match status" value="1"/>
</dbReference>
<feature type="binding site" evidence="9">
    <location>
        <position position="264"/>
    </location>
    <ligand>
        <name>GTP</name>
        <dbReference type="ChEBI" id="CHEBI:37565"/>
    </ligand>
</feature>
<feature type="binding site" evidence="9">
    <location>
        <position position="314"/>
    </location>
    <ligand>
        <name>Mg(2+)</name>
        <dbReference type="ChEBI" id="CHEBI:18420"/>
        <label>2</label>
    </ligand>
</feature>
<dbReference type="CDD" id="cd03678">
    <property type="entry name" value="MM_CoA_mutase_1"/>
    <property type="match status" value="1"/>
</dbReference>
<feature type="binding site" evidence="9">
    <location>
        <position position="863"/>
    </location>
    <ligand>
        <name>substrate</name>
    </ligand>
</feature>
<dbReference type="InterPro" id="IPR027417">
    <property type="entry name" value="P-loop_NTPase"/>
</dbReference>
<dbReference type="InterPro" id="IPR033669">
    <property type="entry name" value="IcmF"/>
</dbReference>
<evidence type="ECO:0000256" key="5">
    <source>
        <dbReference type="ARBA" id="ARBA00023134"/>
    </source>
</evidence>
<comment type="subunit">
    <text evidence="9">Homodimer.</text>
</comment>
<comment type="caution">
    <text evidence="9">Lacks conserved residue(s) required for the propagation of feature annotation.</text>
</comment>
<evidence type="ECO:0000256" key="6">
    <source>
        <dbReference type="ARBA" id="ARBA00023186"/>
    </source>
</evidence>
<feature type="binding site" evidence="9">
    <location>
        <position position="858"/>
    </location>
    <ligand>
        <name>substrate</name>
    </ligand>
</feature>
<dbReference type="CDD" id="cd02071">
    <property type="entry name" value="MM_CoA_mut_B12_BD"/>
    <property type="match status" value="1"/>
</dbReference>
<comment type="function">
    <text evidence="9">Catalyzes the reversible interconversion of isobutyryl-CoA and n-butyryl-CoA, using radical chemistry. Also exhibits GTPase activity, associated with its G-protein domain (MeaI) that functions as a chaperone that assists cofactor delivery and proper holo-enzyme assembly.</text>
</comment>
<evidence type="ECO:0000313" key="11">
    <source>
        <dbReference type="EMBL" id="MFC5477661.1"/>
    </source>
</evidence>
<dbReference type="InterPro" id="IPR036724">
    <property type="entry name" value="Cobalamin-bd_sf"/>
</dbReference>
<dbReference type="Pfam" id="PF01642">
    <property type="entry name" value="MM_CoA_mutase"/>
    <property type="match status" value="2"/>
</dbReference>
<dbReference type="NCBIfam" id="NF045497">
    <property type="entry name" value="IsobCoAmut_IcmF"/>
    <property type="match status" value="1"/>
</dbReference>
<feature type="binding site" evidence="9">
    <location>
        <position position="261"/>
    </location>
    <ligand>
        <name>Mg(2+)</name>
        <dbReference type="ChEBI" id="CHEBI:18420"/>
        <label>1</label>
        <note>catalytic</note>
    </ligand>
</feature>
<evidence type="ECO:0000256" key="7">
    <source>
        <dbReference type="ARBA" id="ARBA00023235"/>
    </source>
</evidence>
<evidence type="ECO:0000259" key="10">
    <source>
        <dbReference type="PROSITE" id="PS51332"/>
    </source>
</evidence>
<accession>A0ABW0MLJ3</accession>
<evidence type="ECO:0000256" key="2">
    <source>
        <dbReference type="ARBA" id="ARBA00022628"/>
    </source>
</evidence>
<dbReference type="SUPFAM" id="SSF52540">
    <property type="entry name" value="P-loop containing nucleoside triphosphate hydrolases"/>
    <property type="match status" value="1"/>
</dbReference>
<evidence type="ECO:0000256" key="8">
    <source>
        <dbReference type="ARBA" id="ARBA00023285"/>
    </source>
</evidence>
<feature type="binding site" evidence="9">
    <location>
        <position position="624"/>
    </location>
    <ligand>
        <name>substrate</name>
    </ligand>
</feature>
<keyword evidence="9" id="KW-0460">Magnesium</keyword>
<feature type="binding site" evidence="9">
    <location>
        <position position="589"/>
    </location>
    <ligand>
        <name>substrate</name>
    </ligand>
</feature>
<keyword evidence="9" id="KW-0511">Multifunctional enzyme</keyword>
<feature type="binding site" evidence="9">
    <location>
        <position position="730"/>
    </location>
    <ligand>
        <name>substrate</name>
    </ligand>
</feature>
<dbReference type="PROSITE" id="PS51332">
    <property type="entry name" value="B12_BINDING"/>
    <property type="match status" value="1"/>
</dbReference>
<name>A0ABW0MLJ3_9BURK</name>
<dbReference type="SUPFAM" id="SSF51703">
    <property type="entry name" value="Cobalamin (vitamin B12)-dependent enzymes"/>
    <property type="match status" value="1"/>
</dbReference>
<comment type="catalytic activity">
    <reaction evidence="9">
        <text>GTP + H2O = GDP + phosphate + H(+)</text>
        <dbReference type="Rhea" id="RHEA:19669"/>
        <dbReference type="ChEBI" id="CHEBI:15377"/>
        <dbReference type="ChEBI" id="CHEBI:15378"/>
        <dbReference type="ChEBI" id="CHEBI:37565"/>
        <dbReference type="ChEBI" id="CHEBI:43474"/>
        <dbReference type="ChEBI" id="CHEBI:58189"/>
    </reaction>
</comment>
<keyword evidence="9" id="KW-0479">Metal-binding</keyword>
<keyword evidence="12" id="KW-1185">Reference proteome</keyword>
<dbReference type="InterPro" id="IPR053439">
    <property type="entry name" value="IcmF/GTPase_domain"/>
</dbReference>
<keyword evidence="5 9" id="KW-0342">GTP-binding</keyword>
<dbReference type="Pfam" id="PF02310">
    <property type="entry name" value="B12-binding"/>
    <property type="match status" value="1"/>
</dbReference>
<keyword evidence="2 9" id="KW-0846">Cobalamin</keyword>
<dbReference type="Gene3D" id="3.20.20.240">
    <property type="entry name" value="Methylmalonyl-CoA mutase"/>
    <property type="match status" value="1"/>
</dbReference>
<comment type="cofactor">
    <cofactor evidence="9">
        <name>Mg(2+)</name>
        <dbReference type="ChEBI" id="CHEBI:18420"/>
    </cofactor>
</comment>
<dbReference type="PANTHER" id="PTHR43087">
    <property type="entry name" value="LYSINE/ARGININE/ORNITHINE TRANSPORT SYSTEM KINASE"/>
    <property type="match status" value="1"/>
</dbReference>
<comment type="cofactor">
    <cofactor evidence="1 9">
        <name>adenosylcob(III)alamin</name>
        <dbReference type="ChEBI" id="CHEBI:18408"/>
    </cofactor>
</comment>
<protein>
    <recommendedName>
        <fullName evidence="9">Fused isobutyryl-CoA mutase</fullName>
    </recommendedName>
    <domain>
        <recommendedName>
            <fullName evidence="9">Isobutyryl-CoA mutase</fullName>
            <shortName evidence="9">ICM</shortName>
            <ecNumber evidence="9">5.4.99.13</ecNumber>
        </recommendedName>
    </domain>
    <domain>
        <recommendedName>
            <fullName evidence="9">P-loop GTPase</fullName>
            <ecNumber evidence="9">3.6.5.-</ecNumber>
        </recommendedName>
        <alternativeName>
            <fullName evidence="9">G-protein chaperone</fullName>
        </alternativeName>
    </domain>
</protein>
<feature type="binding site" evidence="9">
    <location>
        <position position="247"/>
    </location>
    <ligand>
        <name>Mg(2+)</name>
        <dbReference type="ChEBI" id="CHEBI:18420"/>
        <label>2</label>
    </ligand>
</feature>
<dbReference type="InterPro" id="IPR016176">
    <property type="entry name" value="Cbl-dep_enz_cat"/>
</dbReference>
<feature type="binding site" evidence="9">
    <location>
        <position position="823"/>
    </location>
    <ligand>
        <name>substrate</name>
    </ligand>
</feature>
<feature type="binding site" evidence="9">
    <location>
        <position position="1094"/>
    </location>
    <ligand>
        <name>GTP</name>
        <dbReference type="ChEBI" id="CHEBI:37565"/>
    </ligand>
</feature>
<dbReference type="InterPro" id="IPR006099">
    <property type="entry name" value="MeMalonylCoA_mutase_a/b_cat"/>
</dbReference>
<keyword evidence="4 9" id="KW-0378">Hydrolase</keyword>
<comment type="similarity">
    <text evidence="9">Belongs to the IcmF family.</text>
</comment>
<evidence type="ECO:0000256" key="9">
    <source>
        <dbReference type="HAMAP-Rule" id="MF_02050"/>
    </source>
</evidence>
<comment type="catalytic activity">
    <reaction evidence="9">
        <text>2-methylpropanoyl-CoA = butanoyl-CoA</text>
        <dbReference type="Rhea" id="RHEA:13141"/>
        <dbReference type="ChEBI" id="CHEBI:57338"/>
        <dbReference type="ChEBI" id="CHEBI:57371"/>
        <dbReference type="EC" id="5.4.99.13"/>
    </reaction>
</comment>